<name>A0A5M7BJK5_SACHI</name>
<dbReference type="GO" id="GO:0050661">
    <property type="term" value="F:NADP binding"/>
    <property type="evidence" value="ECO:0007669"/>
    <property type="project" value="InterPro"/>
</dbReference>
<dbReference type="InterPro" id="IPR006115">
    <property type="entry name" value="6PGDH_NADP-bd"/>
</dbReference>
<dbReference type="Pfam" id="PF03446">
    <property type="entry name" value="NAD_binding_2"/>
    <property type="match status" value="1"/>
</dbReference>
<dbReference type="SMR" id="A0A5M7BJK5"/>
<dbReference type="SUPFAM" id="SSF48179">
    <property type="entry name" value="6-phosphogluconate dehydrogenase C-terminal domain-like"/>
    <property type="match status" value="1"/>
</dbReference>
<dbReference type="InterPro" id="IPR002204">
    <property type="entry name" value="3-OH-isobutyrate_DH-rel_CS"/>
</dbReference>
<dbReference type="Pfam" id="PF14833">
    <property type="entry name" value="NAD_binding_11"/>
    <property type="match status" value="1"/>
</dbReference>
<feature type="domain" description="3-hydroxyisobutyrate dehydrogenase-like NAD-binding" evidence="7">
    <location>
        <begin position="173"/>
        <end position="292"/>
    </location>
</feature>
<evidence type="ECO:0000256" key="5">
    <source>
        <dbReference type="SAM" id="MobiDB-lite"/>
    </source>
</evidence>
<evidence type="ECO:0000313" key="8">
    <source>
        <dbReference type="EMBL" id="KAA5828338.1"/>
    </source>
</evidence>
<sequence length="324" mass="33087">MTTSAARSVSLLGLGPMGEPMAANLVRRLGSLTVWNRTPERASRVVELGARQAASPAEAACDVVLTALPDLPQVESLLAGPEGLLAGWRGRGAVDPILVVHGTVSPVAVREFAERLRADHGVRVVDAPMSGGVPGAERGSLSLMVGGDPDAVEALEPVFAAVAETVVRMGECGSGQLAKACNQVVVAGTIAALCEALCLAQRGGLPRADLLRALGGGLAGSEVLNQKSARWLSEDFTGGGSARNQLKDLVFAVEAANSAGAPSEVAELLRAQFGRMVVAGDGDLDHSGLLRTVANSTAHREPAGGAVRDGSGQLISMPKTSRAE</sequence>
<comment type="caution">
    <text evidence="8">The sequence shown here is derived from an EMBL/GenBank/DDBJ whole genome shotgun (WGS) entry which is preliminary data.</text>
</comment>
<keyword evidence="2" id="KW-0560">Oxidoreductase</keyword>
<dbReference type="GO" id="GO:0016491">
    <property type="term" value="F:oxidoreductase activity"/>
    <property type="evidence" value="ECO:0007669"/>
    <property type="project" value="UniProtKB-KW"/>
</dbReference>
<dbReference type="AlphaFoldDB" id="A0A5M7BJK5"/>
<dbReference type="InterPro" id="IPR008927">
    <property type="entry name" value="6-PGluconate_DH-like_C_sf"/>
</dbReference>
<protein>
    <submittedName>
        <fullName evidence="8">NAD(P)-dependent oxidoreductase</fullName>
    </submittedName>
</protein>
<dbReference type="GO" id="GO:0051287">
    <property type="term" value="F:NAD binding"/>
    <property type="evidence" value="ECO:0007669"/>
    <property type="project" value="InterPro"/>
</dbReference>
<dbReference type="GO" id="GO:0016054">
    <property type="term" value="P:organic acid catabolic process"/>
    <property type="evidence" value="ECO:0007669"/>
    <property type="project" value="UniProtKB-ARBA"/>
</dbReference>
<dbReference type="InterPro" id="IPR029154">
    <property type="entry name" value="HIBADH-like_NADP-bd"/>
</dbReference>
<evidence type="ECO:0000256" key="2">
    <source>
        <dbReference type="ARBA" id="ARBA00023002"/>
    </source>
</evidence>
<comment type="similarity">
    <text evidence="1">Belongs to the HIBADH-related family.</text>
</comment>
<evidence type="ECO:0000256" key="1">
    <source>
        <dbReference type="ARBA" id="ARBA00009080"/>
    </source>
</evidence>
<dbReference type="Gene3D" id="1.10.1040.10">
    <property type="entry name" value="N-(1-d-carboxylethyl)-l-norvaline Dehydrogenase, domain 2"/>
    <property type="match status" value="1"/>
</dbReference>
<keyword evidence="9" id="KW-1185">Reference proteome</keyword>
<dbReference type="InterPro" id="IPR036291">
    <property type="entry name" value="NAD(P)-bd_dom_sf"/>
</dbReference>
<organism evidence="8 9">
    <name type="scientific">Saccharopolyspora hirsuta</name>
    <dbReference type="NCBI Taxonomy" id="1837"/>
    <lineage>
        <taxon>Bacteria</taxon>
        <taxon>Bacillati</taxon>
        <taxon>Actinomycetota</taxon>
        <taxon>Actinomycetes</taxon>
        <taxon>Pseudonocardiales</taxon>
        <taxon>Pseudonocardiaceae</taxon>
        <taxon>Saccharopolyspora</taxon>
    </lineage>
</organism>
<dbReference type="PANTHER" id="PTHR43060:SF15">
    <property type="entry name" value="3-HYDROXYISOBUTYRATE DEHYDROGENASE-LIKE 1, MITOCHONDRIAL-RELATED"/>
    <property type="match status" value="1"/>
</dbReference>
<dbReference type="PROSITE" id="PS00895">
    <property type="entry name" value="3_HYDROXYISOBUT_DH"/>
    <property type="match status" value="1"/>
</dbReference>
<evidence type="ECO:0000256" key="4">
    <source>
        <dbReference type="PIRSR" id="PIRSR000103-1"/>
    </source>
</evidence>
<dbReference type="OrthoDB" id="3185659at2"/>
<reference evidence="8 9" key="1">
    <citation type="submission" date="2019-09" db="EMBL/GenBank/DDBJ databases">
        <title>Draft genome sequence of the thermophilic Saccharopolyspora hirsuta VKM Ac-666T.</title>
        <authorList>
            <person name="Lobastova T.G."/>
            <person name="Fokina V."/>
            <person name="Bragin E.Y."/>
            <person name="Shtratnikova V.Y."/>
            <person name="Starodumova I.P."/>
            <person name="Tarlachkov S.V."/>
            <person name="Donova M.V."/>
        </authorList>
    </citation>
    <scope>NUCLEOTIDE SEQUENCE [LARGE SCALE GENOMIC DNA]</scope>
    <source>
        <strain evidence="8 9">VKM Ac-666</strain>
    </source>
</reference>
<gene>
    <name evidence="8" type="ORF">F1721_28235</name>
</gene>
<evidence type="ECO:0000259" key="7">
    <source>
        <dbReference type="Pfam" id="PF14833"/>
    </source>
</evidence>
<evidence type="ECO:0000256" key="3">
    <source>
        <dbReference type="ARBA" id="ARBA00023027"/>
    </source>
</evidence>
<dbReference type="RefSeq" id="WP_150069838.1">
    <property type="nucleotide sequence ID" value="NZ_VWPH01000015.1"/>
</dbReference>
<dbReference type="InterPro" id="IPR013328">
    <property type="entry name" value="6PGD_dom2"/>
</dbReference>
<keyword evidence="3" id="KW-0520">NAD</keyword>
<proteinExistence type="inferred from homology"/>
<dbReference type="InterPro" id="IPR015815">
    <property type="entry name" value="HIBADH-related"/>
</dbReference>
<dbReference type="SUPFAM" id="SSF51735">
    <property type="entry name" value="NAD(P)-binding Rossmann-fold domains"/>
    <property type="match status" value="1"/>
</dbReference>
<feature type="active site" evidence="4">
    <location>
        <position position="179"/>
    </location>
</feature>
<dbReference type="PIRSF" id="PIRSF000103">
    <property type="entry name" value="HIBADH"/>
    <property type="match status" value="1"/>
</dbReference>
<dbReference type="Proteomes" id="UP000323946">
    <property type="component" value="Unassembled WGS sequence"/>
</dbReference>
<feature type="region of interest" description="Disordered" evidence="5">
    <location>
        <begin position="298"/>
        <end position="324"/>
    </location>
</feature>
<dbReference type="EMBL" id="VWPH01000015">
    <property type="protein sequence ID" value="KAA5828338.1"/>
    <property type="molecule type" value="Genomic_DNA"/>
</dbReference>
<dbReference type="PANTHER" id="PTHR43060">
    <property type="entry name" value="3-HYDROXYISOBUTYRATE DEHYDROGENASE-LIKE 1, MITOCHONDRIAL-RELATED"/>
    <property type="match status" value="1"/>
</dbReference>
<evidence type="ECO:0000313" key="9">
    <source>
        <dbReference type="Proteomes" id="UP000323946"/>
    </source>
</evidence>
<accession>A0A5M7BJK5</accession>
<evidence type="ECO:0000259" key="6">
    <source>
        <dbReference type="Pfam" id="PF03446"/>
    </source>
</evidence>
<feature type="domain" description="6-phosphogluconate dehydrogenase NADP-binding" evidence="6">
    <location>
        <begin position="9"/>
        <end position="170"/>
    </location>
</feature>
<dbReference type="Gene3D" id="3.40.50.720">
    <property type="entry name" value="NAD(P)-binding Rossmann-like Domain"/>
    <property type="match status" value="1"/>
</dbReference>